<comment type="function">
    <text evidence="8">One of the essential components for the initiation of protein synthesis. Protects formylmethionyl-tRNA from spontaneous hydrolysis and promotes its binding to the 30S ribosomal subunits. Also involved in the hydrolysis of GTP during the formation of the 70S ribosomal complex.</text>
</comment>
<protein>
    <recommendedName>
        <fullName evidence="2 7">Translation initiation factor IF-2</fullName>
    </recommendedName>
</protein>
<evidence type="ECO:0000256" key="5">
    <source>
        <dbReference type="ARBA" id="ARBA00022917"/>
    </source>
</evidence>
<dbReference type="InterPro" id="IPR044145">
    <property type="entry name" value="IF2_II"/>
</dbReference>
<dbReference type="Pfam" id="PF22042">
    <property type="entry name" value="EF-G_D2"/>
    <property type="match status" value="1"/>
</dbReference>
<dbReference type="NCBIfam" id="TIGR00231">
    <property type="entry name" value="small_GTP"/>
    <property type="match status" value="1"/>
</dbReference>
<dbReference type="Pfam" id="PF00009">
    <property type="entry name" value="GTP_EFTU"/>
    <property type="match status" value="1"/>
</dbReference>
<comment type="similarity">
    <text evidence="1 8">Belongs to the TRAFAC class translation factor GTPase superfamily. Classic translation factor GTPase family. IF-2 subfamily.</text>
</comment>
<dbReference type="GO" id="GO:0005525">
    <property type="term" value="F:GTP binding"/>
    <property type="evidence" value="ECO:0007669"/>
    <property type="project" value="UniProtKB-KW"/>
</dbReference>
<evidence type="ECO:0000256" key="1">
    <source>
        <dbReference type="ARBA" id="ARBA00007733"/>
    </source>
</evidence>
<dbReference type="Gene3D" id="2.40.30.10">
    <property type="entry name" value="Translation factors"/>
    <property type="match status" value="1"/>
</dbReference>
<dbReference type="EMBL" id="LCBQ01000026">
    <property type="protein sequence ID" value="KKS12986.1"/>
    <property type="molecule type" value="Genomic_DNA"/>
</dbReference>
<dbReference type="InterPro" id="IPR015760">
    <property type="entry name" value="TIF_IF2"/>
</dbReference>
<dbReference type="InterPro" id="IPR036925">
    <property type="entry name" value="TIF_IF2_dom3_sf"/>
</dbReference>
<dbReference type="Gene3D" id="3.40.50.300">
    <property type="entry name" value="P-loop containing nucleotide triphosphate hydrolases"/>
    <property type="match status" value="1"/>
</dbReference>
<organism evidence="10 11">
    <name type="scientific">Candidatus Yanofskybacteria bacterium GW2011_GWA1_41_6</name>
    <dbReference type="NCBI Taxonomy" id="1619020"/>
    <lineage>
        <taxon>Bacteria</taxon>
        <taxon>Candidatus Yanofskyibacteriota</taxon>
    </lineage>
</organism>
<dbReference type="Pfam" id="PF11987">
    <property type="entry name" value="IF-2"/>
    <property type="match status" value="1"/>
</dbReference>
<dbReference type="PROSITE" id="PS51722">
    <property type="entry name" value="G_TR_2"/>
    <property type="match status" value="1"/>
</dbReference>
<dbReference type="FunFam" id="3.40.50.300:FF:000019">
    <property type="entry name" value="Translation initiation factor IF-2"/>
    <property type="match status" value="1"/>
</dbReference>
<dbReference type="FunFam" id="3.40.50.10050:FF:000001">
    <property type="entry name" value="Translation initiation factor IF-2"/>
    <property type="match status" value="1"/>
</dbReference>
<evidence type="ECO:0000256" key="8">
    <source>
        <dbReference type="RuleBase" id="RU000644"/>
    </source>
</evidence>
<gene>
    <name evidence="10" type="ORF">UU70_C0026G0004</name>
</gene>
<evidence type="ECO:0000256" key="2">
    <source>
        <dbReference type="ARBA" id="ARBA00020675"/>
    </source>
</evidence>
<evidence type="ECO:0000256" key="7">
    <source>
        <dbReference type="NCBIfam" id="TIGR00487"/>
    </source>
</evidence>
<evidence type="ECO:0000256" key="6">
    <source>
        <dbReference type="ARBA" id="ARBA00023134"/>
    </source>
</evidence>
<dbReference type="SMART" id="SM00173">
    <property type="entry name" value="RAS"/>
    <property type="match status" value="1"/>
</dbReference>
<dbReference type="GO" id="GO:0003743">
    <property type="term" value="F:translation initiation factor activity"/>
    <property type="evidence" value="ECO:0007669"/>
    <property type="project" value="UniProtKB-UniRule"/>
</dbReference>
<dbReference type="PATRIC" id="fig|1619020.3.peg.227"/>
<dbReference type="GO" id="GO:0005737">
    <property type="term" value="C:cytoplasm"/>
    <property type="evidence" value="ECO:0007669"/>
    <property type="project" value="UniProtKB-UniRule"/>
</dbReference>
<dbReference type="CDD" id="cd01887">
    <property type="entry name" value="IF2_eIF5B"/>
    <property type="match status" value="1"/>
</dbReference>
<evidence type="ECO:0000313" key="11">
    <source>
        <dbReference type="Proteomes" id="UP000034380"/>
    </source>
</evidence>
<dbReference type="InterPro" id="IPR023115">
    <property type="entry name" value="TIF_IF2_dom3"/>
</dbReference>
<dbReference type="PANTHER" id="PTHR43381">
    <property type="entry name" value="TRANSLATION INITIATION FACTOR IF-2-RELATED"/>
    <property type="match status" value="1"/>
</dbReference>
<keyword evidence="6" id="KW-0342">GTP-binding</keyword>
<keyword evidence="3 8" id="KW-0396">Initiation factor</keyword>
<keyword evidence="5 8" id="KW-0648">Protein biosynthesis</keyword>
<evidence type="ECO:0000313" key="10">
    <source>
        <dbReference type="EMBL" id="KKS12986.1"/>
    </source>
</evidence>
<dbReference type="InterPro" id="IPR005225">
    <property type="entry name" value="Small_GTP-bd"/>
</dbReference>
<dbReference type="InterPro" id="IPR000178">
    <property type="entry name" value="TF_IF2_bacterial-like"/>
</dbReference>
<feature type="domain" description="Tr-type G" evidence="9">
    <location>
        <begin position="12"/>
        <end position="181"/>
    </location>
</feature>
<dbReference type="InterPro" id="IPR009000">
    <property type="entry name" value="Transl_B-barrel_sf"/>
</dbReference>
<dbReference type="InterPro" id="IPR000795">
    <property type="entry name" value="T_Tr_GTP-bd_dom"/>
</dbReference>
<dbReference type="SUPFAM" id="SSF50447">
    <property type="entry name" value="Translation proteins"/>
    <property type="match status" value="1"/>
</dbReference>
<dbReference type="PANTHER" id="PTHR43381:SF4">
    <property type="entry name" value="EUKARYOTIC TRANSLATION INITIATION FACTOR 5B"/>
    <property type="match status" value="1"/>
</dbReference>
<dbReference type="Proteomes" id="UP000034380">
    <property type="component" value="Unassembled WGS sequence"/>
</dbReference>
<comment type="caution">
    <text evidence="10">The sequence shown here is derived from an EMBL/GenBank/DDBJ whole genome shotgun (WGS) entry which is preliminary data.</text>
</comment>
<dbReference type="NCBIfam" id="TIGR00487">
    <property type="entry name" value="IF-2"/>
    <property type="match status" value="1"/>
</dbReference>
<evidence type="ECO:0000256" key="3">
    <source>
        <dbReference type="ARBA" id="ARBA00022540"/>
    </source>
</evidence>
<dbReference type="AlphaFoldDB" id="A0A0G0YTL4"/>
<dbReference type="Gene3D" id="3.40.50.10050">
    <property type="entry name" value="Translation initiation factor IF- 2, domain 3"/>
    <property type="match status" value="1"/>
</dbReference>
<accession>A0A0G0YTL4</accession>
<dbReference type="CDD" id="cd03702">
    <property type="entry name" value="IF2_mtIF2_II"/>
    <property type="match status" value="1"/>
</dbReference>
<dbReference type="SUPFAM" id="SSF52156">
    <property type="entry name" value="Initiation factor IF2/eIF5b, domain 3"/>
    <property type="match status" value="1"/>
</dbReference>
<dbReference type="GO" id="GO:0003924">
    <property type="term" value="F:GTPase activity"/>
    <property type="evidence" value="ECO:0007669"/>
    <property type="project" value="InterPro"/>
</dbReference>
<evidence type="ECO:0000259" key="9">
    <source>
        <dbReference type="PROSITE" id="PS51722"/>
    </source>
</evidence>
<evidence type="ECO:0000256" key="4">
    <source>
        <dbReference type="ARBA" id="ARBA00022741"/>
    </source>
</evidence>
<dbReference type="InterPro" id="IPR053905">
    <property type="entry name" value="EF-G-like_DII"/>
</dbReference>
<name>A0A0G0YTL4_9BACT</name>
<proteinExistence type="inferred from homology"/>
<dbReference type="InterPro" id="IPR027417">
    <property type="entry name" value="P-loop_NTPase"/>
</dbReference>
<dbReference type="SUPFAM" id="SSF52540">
    <property type="entry name" value="P-loop containing nucleoside triphosphate hydrolases"/>
    <property type="match status" value="1"/>
</dbReference>
<keyword evidence="4" id="KW-0547">Nucleotide-binding</keyword>
<sequence length="416" mass="45238">MANNSNNQGKNIRPPVVVVLGHVDHGKTKLLDTIRKTKVAEGESGGITQHIGAYQTNVNGKVITFLDTPGHEAFTAIRSRGAKVADIAILVVAADESVKPQTKEAIRIIKEEKIPFIVALNKIDKEGANVQKVKQDLATEDVLVEDWGGKVPVIEISAKENRNIDALLDMILLVAELEELKEDLLSPAKGIVIESNLDKRRGYVATALVSKGVLGVGDFIVVGTVVGKIKSMEDFMGKAITGAKPSQPVLITGWPIAPDIGKEFIVAPDKDEATRIAGENVNLAPLFSFFKSSIETGDENKKFLNLVFKSDVSSSLEAIEASLKAIKSQEVGYRVISYDIGNISEADVKTAIASKCQVVGFRVGIEESAKKLADKEGVKISNFEIIYELIEYVRNEMSELLGAEIKMRCRSSWEPR</sequence>
<reference evidence="10 11" key="1">
    <citation type="journal article" date="2015" name="Nature">
        <title>rRNA introns, odd ribosomes, and small enigmatic genomes across a large radiation of phyla.</title>
        <authorList>
            <person name="Brown C.T."/>
            <person name="Hug L.A."/>
            <person name="Thomas B.C."/>
            <person name="Sharon I."/>
            <person name="Castelle C.J."/>
            <person name="Singh A."/>
            <person name="Wilkins M.J."/>
            <person name="Williams K.H."/>
            <person name="Banfield J.F."/>
        </authorList>
    </citation>
    <scope>NUCLEOTIDE SEQUENCE [LARGE SCALE GENOMIC DNA]</scope>
</reference>